<feature type="transmembrane region" description="Helical" evidence="6">
    <location>
        <begin position="216"/>
        <end position="234"/>
    </location>
</feature>
<proteinExistence type="predicted"/>
<comment type="subcellular location">
    <subcellularLocation>
        <location evidence="1">Cell membrane</location>
        <topology evidence="1">Multi-pass membrane protein</topology>
    </subcellularLocation>
</comment>
<feature type="transmembrane region" description="Helical" evidence="6">
    <location>
        <begin position="264"/>
        <end position="287"/>
    </location>
</feature>
<evidence type="ECO:0000256" key="6">
    <source>
        <dbReference type="SAM" id="Phobius"/>
    </source>
</evidence>
<sequence length="379" mass="40580">MDKNRNSKLLNWISGNFGFTLISILIGLIVGAVVLSIAGFNPIEAYGVMFKGVFSKPKYIAYAIIYATPLIITGLSVAFAFRTGLFNIGAEGQYIIGALVAALTGYFLKFPPVIHAILVIFAAALAAGLWGGIAGFLKARFGVHEVIATIMLNWIALYLNNYVVMLEGFKRPQTEASYEVHQTASIGLFENWKVSDAGREWLSNYPFLADMMRAPVNLGFIIAIILALLVWFILNKTTLGYELRAVGLNKDAAEYGGIGVKKSITISMIIAGALAGTAGAIQVLGVTKSVAVLAAMEGYGFNGIAVSLIGSNTPFGSVLGGLLFGILQYGGPKIQSALDAPSEVINIVIGTIVFFIAIPKFIKLVLSFRRKKRGEQHAS</sequence>
<dbReference type="Proteomes" id="UP000295788">
    <property type="component" value="Unassembled WGS sequence"/>
</dbReference>
<feature type="transmembrane region" description="Helical" evidence="6">
    <location>
        <begin position="114"/>
        <end position="137"/>
    </location>
</feature>
<feature type="transmembrane region" description="Helical" evidence="6">
    <location>
        <begin position="12"/>
        <end position="39"/>
    </location>
</feature>
<evidence type="ECO:0000256" key="2">
    <source>
        <dbReference type="ARBA" id="ARBA00022475"/>
    </source>
</evidence>
<keyword evidence="5 6" id="KW-0472">Membrane</keyword>
<name>A0A4R3KHT5_9BACI</name>
<dbReference type="PANTHER" id="PTHR47089">
    <property type="entry name" value="ABC TRANSPORTER, PERMEASE PROTEIN"/>
    <property type="match status" value="1"/>
</dbReference>
<organism evidence="7 8">
    <name type="scientific">Tepidibacillus fermentans</name>
    <dbReference type="NCBI Taxonomy" id="1281767"/>
    <lineage>
        <taxon>Bacteria</taxon>
        <taxon>Bacillati</taxon>
        <taxon>Bacillota</taxon>
        <taxon>Bacilli</taxon>
        <taxon>Bacillales</taxon>
        <taxon>Bacillaceae</taxon>
        <taxon>Tepidibacillus</taxon>
    </lineage>
</organism>
<dbReference type="AlphaFoldDB" id="A0A4R3KHT5"/>
<dbReference type="EMBL" id="SMAB01000007">
    <property type="protein sequence ID" value="TCS83009.1"/>
    <property type="molecule type" value="Genomic_DNA"/>
</dbReference>
<feature type="transmembrane region" description="Helical" evidence="6">
    <location>
        <begin position="88"/>
        <end position="108"/>
    </location>
</feature>
<feature type="transmembrane region" description="Helical" evidence="6">
    <location>
        <begin position="344"/>
        <end position="366"/>
    </location>
</feature>
<evidence type="ECO:0000313" key="7">
    <source>
        <dbReference type="EMBL" id="TCS83009.1"/>
    </source>
</evidence>
<feature type="transmembrane region" description="Helical" evidence="6">
    <location>
        <begin position="59"/>
        <end position="81"/>
    </location>
</feature>
<protein>
    <submittedName>
        <fullName evidence="7">Nucleoside ABC transporter membrane protein</fullName>
    </submittedName>
</protein>
<evidence type="ECO:0000313" key="8">
    <source>
        <dbReference type="Proteomes" id="UP000295788"/>
    </source>
</evidence>
<keyword evidence="2" id="KW-1003">Cell membrane</keyword>
<dbReference type="CDD" id="cd06580">
    <property type="entry name" value="TM_PBP1_transp_TpRbsC_like"/>
    <property type="match status" value="1"/>
</dbReference>
<dbReference type="Pfam" id="PF02653">
    <property type="entry name" value="BPD_transp_2"/>
    <property type="match status" value="1"/>
</dbReference>
<reference evidence="7 8" key="1">
    <citation type="submission" date="2019-03" db="EMBL/GenBank/DDBJ databases">
        <title>Genomic Encyclopedia of Type Strains, Phase IV (KMG-IV): sequencing the most valuable type-strain genomes for metagenomic binning, comparative biology and taxonomic classification.</title>
        <authorList>
            <person name="Goeker M."/>
        </authorList>
    </citation>
    <scope>NUCLEOTIDE SEQUENCE [LARGE SCALE GENOMIC DNA]</scope>
    <source>
        <strain evidence="7 8">DSM 23802</strain>
    </source>
</reference>
<keyword evidence="8" id="KW-1185">Reference proteome</keyword>
<dbReference type="InterPro" id="IPR001851">
    <property type="entry name" value="ABC_transp_permease"/>
</dbReference>
<keyword evidence="3 6" id="KW-0812">Transmembrane</keyword>
<evidence type="ECO:0000256" key="1">
    <source>
        <dbReference type="ARBA" id="ARBA00004651"/>
    </source>
</evidence>
<dbReference type="GO" id="GO:0022857">
    <property type="term" value="F:transmembrane transporter activity"/>
    <property type="evidence" value="ECO:0007669"/>
    <property type="project" value="InterPro"/>
</dbReference>
<dbReference type="GO" id="GO:0005886">
    <property type="term" value="C:plasma membrane"/>
    <property type="evidence" value="ECO:0007669"/>
    <property type="project" value="UniProtKB-SubCell"/>
</dbReference>
<evidence type="ECO:0000256" key="4">
    <source>
        <dbReference type="ARBA" id="ARBA00022989"/>
    </source>
</evidence>
<dbReference type="RefSeq" id="WP_207893657.1">
    <property type="nucleotide sequence ID" value="NZ_SMAB01000007.1"/>
</dbReference>
<accession>A0A4R3KHT5</accession>
<feature type="transmembrane region" description="Helical" evidence="6">
    <location>
        <begin position="299"/>
        <end position="324"/>
    </location>
</feature>
<evidence type="ECO:0000256" key="5">
    <source>
        <dbReference type="ARBA" id="ARBA00023136"/>
    </source>
</evidence>
<dbReference type="PANTHER" id="PTHR47089:SF1">
    <property type="entry name" value="GUANOSINE ABC TRANSPORTER PERMEASE PROTEIN NUPP"/>
    <property type="match status" value="1"/>
</dbReference>
<gene>
    <name evidence="7" type="ORF">EDD72_10792</name>
</gene>
<comment type="caution">
    <text evidence="7">The sequence shown here is derived from an EMBL/GenBank/DDBJ whole genome shotgun (WGS) entry which is preliminary data.</text>
</comment>
<keyword evidence="4 6" id="KW-1133">Transmembrane helix</keyword>
<evidence type="ECO:0000256" key="3">
    <source>
        <dbReference type="ARBA" id="ARBA00022692"/>
    </source>
</evidence>